<evidence type="ECO:0000259" key="5">
    <source>
        <dbReference type="Pfam" id="PF00460"/>
    </source>
</evidence>
<dbReference type="NCBIfam" id="TIGR03506">
    <property type="entry name" value="FlgEFG_subfam"/>
    <property type="match status" value="1"/>
</dbReference>
<evidence type="ECO:0000256" key="3">
    <source>
        <dbReference type="ARBA" id="ARBA00023143"/>
    </source>
</evidence>
<gene>
    <name evidence="8" type="ORF">ACFONP_10465</name>
</gene>
<comment type="function">
    <text evidence="4">A flexible structure which links the flagellar filament to the drive apparatus in the basal body.</text>
</comment>
<comment type="similarity">
    <text evidence="2 4">Belongs to the flagella basal body rod proteins family.</text>
</comment>
<dbReference type="EMBL" id="JBHRVA010000003">
    <property type="protein sequence ID" value="MFC3303154.1"/>
    <property type="molecule type" value="Genomic_DNA"/>
</dbReference>
<comment type="subcellular location">
    <subcellularLocation>
        <location evidence="1 4">Bacterial flagellum basal body</location>
    </subcellularLocation>
</comment>
<evidence type="ECO:0000256" key="1">
    <source>
        <dbReference type="ARBA" id="ARBA00004117"/>
    </source>
</evidence>
<comment type="caution">
    <text evidence="8">The sequence shown here is derived from an EMBL/GenBank/DDBJ whole genome shotgun (WGS) entry which is preliminary data.</text>
</comment>
<keyword evidence="8" id="KW-0969">Cilium</keyword>
<dbReference type="InterPro" id="IPR037925">
    <property type="entry name" value="FlgE/F/G-like"/>
</dbReference>
<keyword evidence="3 4" id="KW-0975">Bacterial flagellum</keyword>
<dbReference type="Pfam" id="PF00460">
    <property type="entry name" value="Flg_bb_rod"/>
    <property type="match status" value="1"/>
</dbReference>
<protein>
    <recommendedName>
        <fullName evidence="4">Flagellar hook protein FlgE</fullName>
    </recommendedName>
</protein>
<feature type="domain" description="Flagellar hook protein FlgE/F/G-like D1" evidence="7">
    <location>
        <begin position="85"/>
        <end position="176"/>
    </location>
</feature>
<feature type="domain" description="Flagellar basal body rod protein N-terminal" evidence="5">
    <location>
        <begin position="7"/>
        <end position="37"/>
    </location>
</feature>
<keyword evidence="8" id="KW-0282">Flagellum</keyword>
<dbReference type="PANTHER" id="PTHR30435:SF1">
    <property type="entry name" value="FLAGELLAR HOOK PROTEIN FLGE"/>
    <property type="match status" value="1"/>
</dbReference>
<dbReference type="Proteomes" id="UP001595607">
    <property type="component" value="Unassembled WGS sequence"/>
</dbReference>
<feature type="domain" description="Flagellar basal-body/hook protein C-terminal" evidence="6">
    <location>
        <begin position="394"/>
        <end position="437"/>
    </location>
</feature>
<dbReference type="InterPro" id="IPR053967">
    <property type="entry name" value="LlgE_F_G-like_D1"/>
</dbReference>
<evidence type="ECO:0000259" key="6">
    <source>
        <dbReference type="Pfam" id="PF06429"/>
    </source>
</evidence>
<dbReference type="SUPFAM" id="SSF117143">
    <property type="entry name" value="Flagellar hook protein flgE"/>
    <property type="match status" value="1"/>
</dbReference>
<accession>A0ABV7MEU9</accession>
<reference evidence="9" key="1">
    <citation type="journal article" date="2019" name="Int. J. Syst. Evol. Microbiol.">
        <title>The Global Catalogue of Microorganisms (GCM) 10K type strain sequencing project: providing services to taxonomists for standard genome sequencing and annotation.</title>
        <authorList>
            <consortium name="The Broad Institute Genomics Platform"/>
            <consortium name="The Broad Institute Genome Sequencing Center for Infectious Disease"/>
            <person name="Wu L."/>
            <person name="Ma J."/>
        </authorList>
    </citation>
    <scope>NUCLEOTIDE SEQUENCE [LARGE SCALE GENOMIC DNA]</scope>
    <source>
        <strain evidence="9">KCTC 22245</strain>
    </source>
</reference>
<evidence type="ECO:0000313" key="8">
    <source>
        <dbReference type="EMBL" id="MFC3303154.1"/>
    </source>
</evidence>
<dbReference type="InterPro" id="IPR001444">
    <property type="entry name" value="Flag_bb_rod_N"/>
</dbReference>
<dbReference type="InterPro" id="IPR020013">
    <property type="entry name" value="Flagellar_FlgE/F/G"/>
</dbReference>
<evidence type="ECO:0000313" key="9">
    <source>
        <dbReference type="Proteomes" id="UP001595607"/>
    </source>
</evidence>
<evidence type="ECO:0000256" key="4">
    <source>
        <dbReference type="RuleBase" id="RU362116"/>
    </source>
</evidence>
<keyword evidence="9" id="KW-1185">Reference proteome</keyword>
<dbReference type="Pfam" id="PF06429">
    <property type="entry name" value="Flg_bbr_C"/>
    <property type="match status" value="1"/>
</dbReference>
<dbReference type="RefSeq" id="WP_189575425.1">
    <property type="nucleotide sequence ID" value="NZ_BMXU01000002.1"/>
</dbReference>
<evidence type="ECO:0000256" key="2">
    <source>
        <dbReference type="ARBA" id="ARBA00009677"/>
    </source>
</evidence>
<name>A0ABV7MEU9_9PROT</name>
<dbReference type="Pfam" id="PF22692">
    <property type="entry name" value="LlgE_F_G_D1"/>
    <property type="match status" value="1"/>
</dbReference>
<sequence>MSIGSALQTGVNGLRAQATKLATVSDNIANSATVGYKRSTTEFSTLVVNTGSSASYTAGGVTTNIRTEVSKSGNIIGTDNVTDLAIAGNGFFAVAADPAGQGAALTRAGSFRADQFGNLQNAGGYYLQGFPLDPQGNYVNGAPSLTTFASMETVNVNNIQGSAQPTTRIDYSGNVSAGTAGPFQAGIQYFDEFGASQTISFNWIPNGGAGSNVWDLELWAGPVGTGQRIGDLSGIDFTGGAPGSVAGTPNYGGATLNLDPGAAGLGFNLNNFVTADGAFDLTLPGPAGQVITLDIGDENALNGVTQFGGDFSPLTSVDGSALGQLQALDIRDDGTLVAIFDNGEIRPIYQIPLVDVINPEGLNPIDGNAFTLSADSGNLRVAIAGTSGIGTLNAGALENSNVDVAEELTTLIETQRAYSSNATVVQTADEMLEEVTRIGR</sequence>
<organism evidence="8 9">
    <name type="scientific">Parvularcula lutaonensis</name>
    <dbReference type="NCBI Taxonomy" id="491923"/>
    <lineage>
        <taxon>Bacteria</taxon>
        <taxon>Pseudomonadati</taxon>
        <taxon>Pseudomonadota</taxon>
        <taxon>Alphaproteobacteria</taxon>
        <taxon>Parvularculales</taxon>
        <taxon>Parvularculaceae</taxon>
        <taxon>Parvularcula</taxon>
    </lineage>
</organism>
<keyword evidence="8" id="KW-0966">Cell projection</keyword>
<proteinExistence type="inferred from homology"/>
<dbReference type="InterPro" id="IPR010930">
    <property type="entry name" value="Flg_bb/hook_C_dom"/>
</dbReference>
<evidence type="ECO:0000259" key="7">
    <source>
        <dbReference type="Pfam" id="PF22692"/>
    </source>
</evidence>
<dbReference type="PANTHER" id="PTHR30435">
    <property type="entry name" value="FLAGELLAR PROTEIN"/>
    <property type="match status" value="1"/>
</dbReference>